<proteinExistence type="predicted"/>
<comment type="caution">
    <text evidence="2">The sequence shown here is derived from an EMBL/GenBank/DDBJ whole genome shotgun (WGS) entry which is preliminary data.</text>
</comment>
<dbReference type="Gene3D" id="1.10.10.2910">
    <property type="match status" value="1"/>
</dbReference>
<dbReference type="Proteomes" id="UP000470213">
    <property type="component" value="Unassembled WGS sequence"/>
</dbReference>
<dbReference type="InterPro" id="IPR010359">
    <property type="entry name" value="IrrE_HExxH"/>
</dbReference>
<organism evidence="2 3">
    <name type="scientific">Alteromonas profundi</name>
    <dbReference type="NCBI Taxonomy" id="2696062"/>
    <lineage>
        <taxon>Bacteria</taxon>
        <taxon>Pseudomonadati</taxon>
        <taxon>Pseudomonadota</taxon>
        <taxon>Gammaproteobacteria</taxon>
        <taxon>Alteromonadales</taxon>
        <taxon>Alteromonadaceae</taxon>
        <taxon>Alteromonas/Salinimonas group</taxon>
        <taxon>Alteromonas</taxon>
    </lineage>
</organism>
<evidence type="ECO:0000313" key="3">
    <source>
        <dbReference type="Proteomes" id="UP000470213"/>
    </source>
</evidence>
<evidence type="ECO:0000313" key="2">
    <source>
        <dbReference type="EMBL" id="NDV93081.1"/>
    </source>
</evidence>
<sequence length="186" mass="21060">MTYKRKLGFEVPPLSQKDIANKSLNLRKSLDEHAILSFSEKRVEMARVLERMEHHELITMQIVPNSILSGVEADCRGTHIRISESVYDNAVTGCPRSQFTLAHELGHAALHCSVEPVSFGFNRNTSHAIYRDSEWQADSFASCFIVPFTLLGKDTTAARIQSEFGLSMTASILRMKMYKLERQRAI</sequence>
<dbReference type="AlphaFoldDB" id="A0A7X5LPC9"/>
<evidence type="ECO:0000259" key="1">
    <source>
        <dbReference type="Pfam" id="PF06114"/>
    </source>
</evidence>
<reference evidence="2 3" key="1">
    <citation type="submission" date="2020-01" db="EMBL/GenBank/DDBJ databases">
        <authorList>
            <person name="Chen J."/>
            <person name="Zhu S."/>
            <person name="Yang J."/>
        </authorList>
    </citation>
    <scope>NUCLEOTIDE SEQUENCE [LARGE SCALE GENOMIC DNA]</scope>
    <source>
        <strain evidence="2 3">345S023</strain>
    </source>
</reference>
<keyword evidence="3" id="KW-1185">Reference proteome</keyword>
<dbReference type="RefSeq" id="WP_163088415.1">
    <property type="nucleotide sequence ID" value="NZ_JAAAWN010000038.1"/>
</dbReference>
<name>A0A7X5LPC9_9ALTE</name>
<feature type="domain" description="IrrE N-terminal-like" evidence="1">
    <location>
        <begin position="95"/>
        <end position="169"/>
    </location>
</feature>
<accession>A0A7X5LPC9</accession>
<gene>
    <name evidence="2" type="ORF">GTH32_18085</name>
</gene>
<dbReference type="Pfam" id="PF06114">
    <property type="entry name" value="Peptidase_M78"/>
    <property type="match status" value="1"/>
</dbReference>
<dbReference type="EMBL" id="JAAAWN010000038">
    <property type="protein sequence ID" value="NDV93081.1"/>
    <property type="molecule type" value="Genomic_DNA"/>
</dbReference>
<protein>
    <submittedName>
        <fullName evidence="2">ImmA/IrrE family metallo-endopeptidase</fullName>
    </submittedName>
</protein>